<organism evidence="2 3">
    <name type="scientific">Rhizobium etli (strain CIAT 652)</name>
    <dbReference type="NCBI Taxonomy" id="491916"/>
    <lineage>
        <taxon>Bacteria</taxon>
        <taxon>Pseudomonadati</taxon>
        <taxon>Pseudomonadota</taxon>
        <taxon>Alphaproteobacteria</taxon>
        <taxon>Hyphomicrobiales</taxon>
        <taxon>Rhizobiaceae</taxon>
        <taxon>Rhizobium/Agrobacterium group</taxon>
        <taxon>Rhizobium</taxon>
    </lineage>
</organism>
<feature type="region of interest" description="Disordered" evidence="1">
    <location>
        <begin position="41"/>
        <end position="61"/>
    </location>
</feature>
<evidence type="ECO:0000256" key="1">
    <source>
        <dbReference type="SAM" id="MobiDB-lite"/>
    </source>
</evidence>
<gene>
    <name evidence="2" type="ordered locus">RHECIAT_CH0002463</name>
</gene>
<evidence type="ECO:0000313" key="3">
    <source>
        <dbReference type="Proteomes" id="UP000008817"/>
    </source>
</evidence>
<protein>
    <submittedName>
        <fullName evidence="2">Uncharacterized protein</fullName>
    </submittedName>
</protein>
<dbReference type="AlphaFoldDB" id="B3PPY7"/>
<accession>B3PPY7</accession>
<dbReference type="HOGENOM" id="CLU_2919533_0_0_5"/>
<name>B3PPY7_RHIE6</name>
<dbReference type="KEGG" id="rec:RHECIAT_CH0002463"/>
<dbReference type="Proteomes" id="UP000008817">
    <property type="component" value="Chromosome"/>
</dbReference>
<reference evidence="2 3" key="1">
    <citation type="submission" date="2008-04" db="EMBL/GenBank/DDBJ databases">
        <title>Genome diversity and DNA divergence of Rhizobium etli.</title>
        <authorList>
            <person name="Gonzalez V."/>
            <person name="Acosta J.L."/>
            <person name="Santamaria R.I."/>
            <person name="Bustos P."/>
            <person name="Hernandez-Gonzalez I.L."/>
            <person name="Fernandez J.L."/>
            <person name="Diaz R."/>
            <person name="Flores M."/>
            <person name="Mora J."/>
            <person name="Palacios R."/>
            <person name="Davila G."/>
        </authorList>
    </citation>
    <scope>NUCLEOTIDE SEQUENCE [LARGE SCALE GENOMIC DNA]</scope>
    <source>
        <strain evidence="2 3">CIAT 652</strain>
    </source>
</reference>
<sequence>MPFAHDRSSILLEVAADRHGRQIHSVQQEIRKLEAQSRGLDSAGLLPVDNTDRSPHVTKLN</sequence>
<proteinExistence type="predicted"/>
<dbReference type="EMBL" id="CP001074">
    <property type="protein sequence ID" value="ACE91416.1"/>
    <property type="molecule type" value="Genomic_DNA"/>
</dbReference>
<evidence type="ECO:0000313" key="2">
    <source>
        <dbReference type="EMBL" id="ACE91416.1"/>
    </source>
</evidence>